<evidence type="ECO:0000256" key="5">
    <source>
        <dbReference type="ARBA" id="ARBA00039116"/>
    </source>
</evidence>
<dbReference type="EMBL" id="NCKU01014891">
    <property type="protein sequence ID" value="RWR99491.1"/>
    <property type="molecule type" value="Genomic_DNA"/>
</dbReference>
<dbReference type="GO" id="GO:0032259">
    <property type="term" value="P:methylation"/>
    <property type="evidence" value="ECO:0007669"/>
    <property type="project" value="UniProtKB-KW"/>
</dbReference>
<dbReference type="InterPro" id="IPR001077">
    <property type="entry name" value="COMT_C"/>
</dbReference>
<keyword evidence="1 9" id="KW-0489">Methyltransferase</keyword>
<comment type="function">
    <text evidence="4">Catalyzes the transfer of a methyl group onto N-acetylserotonin, producing melatonin (N-acetyl-5-methoxytryptamine).</text>
</comment>
<dbReference type="Gene3D" id="3.40.50.150">
    <property type="entry name" value="Vaccinia Virus protein VP39"/>
    <property type="match status" value="1"/>
</dbReference>
<comment type="caution">
    <text evidence="9">The sequence shown here is derived from an EMBL/GenBank/DDBJ whole genome shotgun (WGS) entry which is preliminary data.</text>
</comment>
<dbReference type="OrthoDB" id="1606438at2759"/>
<organism evidence="9 10">
    <name type="scientific">Dinothrombium tinctorium</name>
    <dbReference type="NCBI Taxonomy" id="1965070"/>
    <lineage>
        <taxon>Eukaryota</taxon>
        <taxon>Metazoa</taxon>
        <taxon>Ecdysozoa</taxon>
        <taxon>Arthropoda</taxon>
        <taxon>Chelicerata</taxon>
        <taxon>Arachnida</taxon>
        <taxon>Acari</taxon>
        <taxon>Acariformes</taxon>
        <taxon>Trombidiformes</taxon>
        <taxon>Prostigmata</taxon>
        <taxon>Anystina</taxon>
        <taxon>Parasitengona</taxon>
        <taxon>Trombidioidea</taxon>
        <taxon>Trombidiidae</taxon>
        <taxon>Dinothrombium</taxon>
    </lineage>
</organism>
<evidence type="ECO:0000256" key="1">
    <source>
        <dbReference type="ARBA" id="ARBA00022603"/>
    </source>
</evidence>
<dbReference type="EC" id="2.1.1.4" evidence="5"/>
<evidence type="ECO:0000256" key="4">
    <source>
        <dbReference type="ARBA" id="ARBA00037645"/>
    </source>
</evidence>
<evidence type="ECO:0000256" key="6">
    <source>
        <dbReference type="ARBA" id="ARBA00040730"/>
    </source>
</evidence>
<sequence>MLRYLVSMKILDENENIFSVTRCGSLLVTNNWVKCGSLLSELTFEGAKHFGHTLETGESAFEHAFGMSYFDYLHTRSEYRDLFWKMLRGLSNSSDIIAAYDFSRFEHIVDVGRGEGKLLIEILKKATHSLGTLFETPMIAEKAEAAIAENGLSARCKAVAGNFFDSVPIDGDCYILKFVLHDWSDEKCLKILRNIRTNMKEKSKLVIIEGISEDDFTQMYDFSLWVTVDGKERNLSAFKELLNKVGLEIATVLNPPKVKFAIIEAIISF</sequence>
<dbReference type="PANTHER" id="PTHR43712:SF2">
    <property type="entry name" value="O-METHYLTRANSFERASE CICE"/>
    <property type="match status" value="1"/>
</dbReference>
<protein>
    <recommendedName>
        <fullName evidence="6">Acetylserotonin O-methyltransferase</fullName>
        <ecNumber evidence="5">2.1.1.4</ecNumber>
    </recommendedName>
    <alternativeName>
        <fullName evidence="7">Hydroxyindole O-methyltransferase</fullName>
    </alternativeName>
</protein>
<dbReference type="InterPro" id="IPR016461">
    <property type="entry name" value="COMT-like"/>
</dbReference>
<evidence type="ECO:0000256" key="2">
    <source>
        <dbReference type="ARBA" id="ARBA00022679"/>
    </source>
</evidence>
<evidence type="ECO:0000313" key="10">
    <source>
        <dbReference type="Proteomes" id="UP000285301"/>
    </source>
</evidence>
<dbReference type="Proteomes" id="UP000285301">
    <property type="component" value="Unassembled WGS sequence"/>
</dbReference>
<evidence type="ECO:0000313" key="9">
    <source>
        <dbReference type="EMBL" id="RWR99491.1"/>
    </source>
</evidence>
<keyword evidence="2 9" id="KW-0808">Transferase</keyword>
<gene>
    <name evidence="9" type="ORF">B4U79_17020</name>
</gene>
<dbReference type="Pfam" id="PF00891">
    <property type="entry name" value="Methyltransf_2"/>
    <property type="match status" value="1"/>
</dbReference>
<dbReference type="Gene3D" id="1.10.287.1350">
    <property type="match status" value="1"/>
</dbReference>
<dbReference type="GO" id="GO:0017096">
    <property type="term" value="F:acetylserotonin O-methyltransferase activity"/>
    <property type="evidence" value="ECO:0007669"/>
    <property type="project" value="UniProtKB-EC"/>
</dbReference>
<dbReference type="PANTHER" id="PTHR43712">
    <property type="entry name" value="PUTATIVE (AFU_ORTHOLOGUE AFUA_4G14580)-RELATED"/>
    <property type="match status" value="1"/>
</dbReference>
<name>A0A3S3REB0_9ACAR</name>
<dbReference type="STRING" id="1965070.A0A3S3REB0"/>
<proteinExistence type="predicted"/>
<evidence type="ECO:0000256" key="3">
    <source>
        <dbReference type="ARBA" id="ARBA00022691"/>
    </source>
</evidence>
<dbReference type="PROSITE" id="PS51683">
    <property type="entry name" value="SAM_OMT_II"/>
    <property type="match status" value="1"/>
</dbReference>
<dbReference type="InterPro" id="IPR029063">
    <property type="entry name" value="SAM-dependent_MTases_sf"/>
</dbReference>
<accession>A0A3S3REB0</accession>
<evidence type="ECO:0000256" key="7">
    <source>
        <dbReference type="ARBA" id="ARBA00043054"/>
    </source>
</evidence>
<dbReference type="SUPFAM" id="SSF53335">
    <property type="entry name" value="S-adenosyl-L-methionine-dependent methyltransferases"/>
    <property type="match status" value="1"/>
</dbReference>
<keyword evidence="3" id="KW-0949">S-adenosyl-L-methionine</keyword>
<feature type="domain" description="O-methyltransferase C-terminal" evidence="8">
    <location>
        <begin position="56"/>
        <end position="246"/>
    </location>
</feature>
<evidence type="ECO:0000259" key="8">
    <source>
        <dbReference type="Pfam" id="PF00891"/>
    </source>
</evidence>
<reference evidence="9 10" key="1">
    <citation type="journal article" date="2018" name="Gigascience">
        <title>Genomes of trombidid mites reveal novel predicted allergens and laterally-transferred genes associated with secondary metabolism.</title>
        <authorList>
            <person name="Dong X."/>
            <person name="Chaisiri K."/>
            <person name="Xia D."/>
            <person name="Armstrong S.D."/>
            <person name="Fang Y."/>
            <person name="Donnelly M.J."/>
            <person name="Kadowaki T."/>
            <person name="McGarry J.W."/>
            <person name="Darby A.C."/>
            <person name="Makepeace B.L."/>
        </authorList>
    </citation>
    <scope>NUCLEOTIDE SEQUENCE [LARGE SCALE GENOMIC DNA]</scope>
    <source>
        <strain evidence="9">UoL-WK</strain>
    </source>
</reference>
<keyword evidence="10" id="KW-1185">Reference proteome</keyword>
<dbReference type="AlphaFoldDB" id="A0A3S3REB0"/>